<dbReference type="Gene3D" id="1.10.340.30">
    <property type="entry name" value="Hypothetical protein, domain 2"/>
    <property type="match status" value="1"/>
</dbReference>
<keyword evidence="1" id="KW-0479">Metal-binding</keyword>
<gene>
    <name evidence="2" type="ORF">DES38_1017</name>
</gene>
<dbReference type="EMBL" id="QJJR01000001">
    <property type="protein sequence ID" value="PXW92929.1"/>
    <property type="molecule type" value="Genomic_DNA"/>
</dbReference>
<dbReference type="Proteomes" id="UP000247922">
    <property type="component" value="Unassembled WGS sequence"/>
</dbReference>
<evidence type="ECO:0000313" key="3">
    <source>
        <dbReference type="Proteomes" id="UP000247922"/>
    </source>
</evidence>
<proteinExistence type="predicted"/>
<dbReference type="SUPFAM" id="SSF48150">
    <property type="entry name" value="DNA-glycosylase"/>
    <property type="match status" value="1"/>
</dbReference>
<dbReference type="RefSeq" id="WP_170114253.1">
    <property type="nucleotide sequence ID" value="NZ_QJJR01000001.1"/>
</dbReference>
<accession>A0A2V3WGF4</accession>
<name>A0A2V3WGF4_9BACI</name>
<sequence length="185" mass="21630">MVHRCHWVTSDPIYIDYHDKEWGEPVSDTKALFEAMTLEVMQAGLSFLIVLKKREHMRKAFFNYDLNQLSQHSDQQIEQWLQNDGLIRHEQKLKTLKKHAQIVQEIEKNQSFYNYLVTKIEETNLALDQKAHAPITAHLANKLSKQLKKEGFSFLGPVTLYSFLEATGFLNNHETNCFKHEALSK</sequence>
<dbReference type="InterPro" id="IPR005019">
    <property type="entry name" value="Adenine_glyco"/>
</dbReference>
<feature type="binding site" evidence="1">
    <location>
        <position position="177"/>
    </location>
    <ligand>
        <name>Zn(2+)</name>
        <dbReference type="ChEBI" id="CHEBI:29105"/>
    </ligand>
</feature>
<dbReference type="GO" id="GO:0046872">
    <property type="term" value="F:metal ion binding"/>
    <property type="evidence" value="ECO:0007669"/>
    <property type="project" value="UniProtKB-KW"/>
</dbReference>
<dbReference type="GO" id="GO:0008725">
    <property type="term" value="F:DNA-3-methyladenine glycosylase activity"/>
    <property type="evidence" value="ECO:0007669"/>
    <property type="project" value="InterPro"/>
</dbReference>
<dbReference type="PANTHER" id="PTHR30037">
    <property type="entry name" value="DNA-3-METHYLADENINE GLYCOSYLASE 1"/>
    <property type="match status" value="1"/>
</dbReference>
<dbReference type="AlphaFoldDB" id="A0A2V3WGF4"/>
<dbReference type="Pfam" id="PF03352">
    <property type="entry name" value="Adenine_glyco"/>
    <property type="match status" value="1"/>
</dbReference>
<dbReference type="GO" id="GO:0006284">
    <property type="term" value="P:base-excision repair"/>
    <property type="evidence" value="ECO:0007669"/>
    <property type="project" value="InterPro"/>
</dbReference>
<evidence type="ECO:0000256" key="1">
    <source>
        <dbReference type="PIRSR" id="PIRSR605019-1"/>
    </source>
</evidence>
<comment type="caution">
    <text evidence="2">The sequence shown here is derived from an EMBL/GenBank/DDBJ whole genome shotgun (WGS) entry which is preliminary data.</text>
</comment>
<protein>
    <submittedName>
        <fullName evidence="2">DNA-3-methyladenine glycosylase I</fullName>
    </submittedName>
</protein>
<feature type="binding site" evidence="1">
    <location>
        <position position="18"/>
    </location>
    <ligand>
        <name>Zn(2+)</name>
        <dbReference type="ChEBI" id="CHEBI:29105"/>
    </ligand>
</feature>
<dbReference type="PANTHER" id="PTHR30037:SF4">
    <property type="entry name" value="DNA-3-METHYLADENINE GLYCOSYLASE I"/>
    <property type="match status" value="1"/>
</dbReference>
<feature type="binding site" evidence="1">
    <location>
        <position position="173"/>
    </location>
    <ligand>
        <name>Zn(2+)</name>
        <dbReference type="ChEBI" id="CHEBI:29105"/>
    </ligand>
</feature>
<dbReference type="InterPro" id="IPR011257">
    <property type="entry name" value="DNA_glycosylase"/>
</dbReference>
<keyword evidence="1" id="KW-0862">Zinc</keyword>
<keyword evidence="3" id="KW-1185">Reference proteome</keyword>
<organism evidence="2 3">
    <name type="scientific">Streptohalobacillus salinus</name>
    <dbReference type="NCBI Taxonomy" id="621096"/>
    <lineage>
        <taxon>Bacteria</taxon>
        <taxon>Bacillati</taxon>
        <taxon>Bacillota</taxon>
        <taxon>Bacilli</taxon>
        <taxon>Bacillales</taxon>
        <taxon>Bacillaceae</taxon>
        <taxon>Streptohalobacillus</taxon>
    </lineage>
</organism>
<dbReference type="InterPro" id="IPR052891">
    <property type="entry name" value="DNA-3mA_glycosylase"/>
</dbReference>
<evidence type="ECO:0000313" key="2">
    <source>
        <dbReference type="EMBL" id="PXW92929.1"/>
    </source>
</evidence>
<reference evidence="2 3" key="1">
    <citation type="submission" date="2018-05" db="EMBL/GenBank/DDBJ databases">
        <title>Genomic Encyclopedia of Type Strains, Phase IV (KMG-IV): sequencing the most valuable type-strain genomes for metagenomic binning, comparative biology and taxonomic classification.</title>
        <authorList>
            <person name="Goeker M."/>
        </authorList>
    </citation>
    <scope>NUCLEOTIDE SEQUENCE [LARGE SCALE GENOMIC DNA]</scope>
    <source>
        <strain evidence="2 3">DSM 22440</strain>
    </source>
</reference>
<feature type="binding site" evidence="1">
    <location>
        <position position="5"/>
    </location>
    <ligand>
        <name>Zn(2+)</name>
        <dbReference type="ChEBI" id="CHEBI:29105"/>
    </ligand>
</feature>